<dbReference type="InterPro" id="IPR018736">
    <property type="entry name" value="DUF2279_periplasmic_lipo"/>
</dbReference>
<dbReference type="KEGG" id="pmak:PMPD1_3412"/>
<dbReference type="Pfam" id="PF10043">
    <property type="entry name" value="DUF2279"/>
    <property type="match status" value="1"/>
</dbReference>
<keyword evidence="2" id="KW-0449">Lipoprotein</keyword>
<evidence type="ECO:0000256" key="1">
    <source>
        <dbReference type="SAM" id="SignalP"/>
    </source>
</evidence>
<evidence type="ECO:0000313" key="3">
    <source>
        <dbReference type="Proteomes" id="UP000505325"/>
    </source>
</evidence>
<feature type="chain" id="PRO_5026864989" evidence="1">
    <location>
        <begin position="19"/>
        <end position="106"/>
    </location>
</feature>
<feature type="signal peptide" evidence="1">
    <location>
        <begin position="1"/>
        <end position="18"/>
    </location>
</feature>
<dbReference type="AlphaFoldDB" id="A0A6M8UHG7"/>
<keyword evidence="3" id="KW-1185">Reference proteome</keyword>
<organism evidence="2 3">
    <name type="scientific">Paramixta manurensis</name>
    <dbReference type="NCBI Taxonomy" id="2740817"/>
    <lineage>
        <taxon>Bacteria</taxon>
        <taxon>Pseudomonadati</taxon>
        <taxon>Pseudomonadota</taxon>
        <taxon>Gammaproteobacteria</taxon>
        <taxon>Enterobacterales</taxon>
        <taxon>Erwiniaceae</taxon>
        <taxon>Paramixta</taxon>
    </lineage>
</organism>
<reference evidence="2 3" key="1">
    <citation type="submission" date="2020-06" db="EMBL/GenBank/DDBJ databases">
        <title>Genome sequence of Paramixta manurensis strain PD-1.</title>
        <authorList>
            <person name="Lee C.W."/>
            <person name="Kim J."/>
        </authorList>
    </citation>
    <scope>NUCLEOTIDE SEQUENCE [LARGE SCALE GENOMIC DNA]</scope>
    <source>
        <strain evidence="2 3">PD-1</strain>
    </source>
</reference>
<dbReference type="NCBIfam" id="NF008028">
    <property type="entry name" value="PRK10759.1"/>
    <property type="match status" value="1"/>
</dbReference>
<protein>
    <submittedName>
        <fullName evidence="2">YfiM family lipoprotein</fullName>
    </submittedName>
</protein>
<dbReference type="EMBL" id="CP054212">
    <property type="protein sequence ID" value="QKJ88331.1"/>
    <property type="molecule type" value="Genomic_DNA"/>
</dbReference>
<accession>A0A6M8UHG7</accession>
<proteinExistence type="predicted"/>
<keyword evidence="1" id="KW-0732">Signal</keyword>
<gene>
    <name evidence="2" type="ORF">PMPD1_3412</name>
</gene>
<dbReference type="PIRSF" id="PIRSF034456">
    <property type="entry name" value="UCP034456"/>
    <property type="match status" value="1"/>
</dbReference>
<dbReference type="Proteomes" id="UP000505325">
    <property type="component" value="Chromosome"/>
</dbReference>
<sequence>MRKRLLLPLLLCSGCSHVAQDAWTGQDKAQHFFGSAMLSVAGNEYGQKQGWSQGRSNSVGLMFALSLGTAKEWYDSRPAGSGWSWKDLTWDVAGAAAGYALWNLGQ</sequence>
<evidence type="ECO:0000313" key="2">
    <source>
        <dbReference type="EMBL" id="QKJ88331.1"/>
    </source>
</evidence>
<dbReference type="PANTHER" id="PTHR35462">
    <property type="match status" value="1"/>
</dbReference>
<name>A0A6M8UHG7_9GAMM</name>
<dbReference type="RefSeq" id="WP_173635204.1">
    <property type="nucleotide sequence ID" value="NZ_CP054212.1"/>
</dbReference>
<dbReference type="PANTHER" id="PTHR35462:SF2">
    <property type="entry name" value="TRANSMEMBRANE PROTEIN"/>
    <property type="match status" value="1"/>
</dbReference>
<dbReference type="InterPro" id="IPR017028">
    <property type="entry name" value="UCP034456"/>
</dbReference>